<accession>A0ACC0VKV0</accession>
<comment type="caution">
    <text evidence="1">The sequence shown here is derived from an EMBL/GenBank/DDBJ whole genome shotgun (WGS) entry which is preliminary data.</text>
</comment>
<organism evidence="1 2">
    <name type="scientific">Peronosclerospora sorghi</name>
    <dbReference type="NCBI Taxonomy" id="230839"/>
    <lineage>
        <taxon>Eukaryota</taxon>
        <taxon>Sar</taxon>
        <taxon>Stramenopiles</taxon>
        <taxon>Oomycota</taxon>
        <taxon>Peronosporomycetes</taxon>
        <taxon>Peronosporales</taxon>
        <taxon>Peronosporaceae</taxon>
        <taxon>Peronosclerospora</taxon>
    </lineage>
</organism>
<evidence type="ECO:0000313" key="1">
    <source>
        <dbReference type="EMBL" id="KAI9906990.1"/>
    </source>
</evidence>
<gene>
    <name evidence="1" type="ORF">PsorP6_004481</name>
</gene>
<dbReference type="Proteomes" id="UP001163321">
    <property type="component" value="Chromosome 8"/>
</dbReference>
<keyword evidence="2" id="KW-1185">Reference proteome</keyword>
<proteinExistence type="predicted"/>
<sequence>MLRQSEIDITPMDLQNFLVKERAIKLKTDLPVMASHFCRKVAENPGYVFEFETDKDGRLTNAFWICPDAVVLYKIFGDVLVFDTTYALNHFKLTLPLS</sequence>
<name>A0ACC0VKV0_9STRA</name>
<protein>
    <submittedName>
        <fullName evidence="1">Uncharacterized protein</fullName>
    </submittedName>
</protein>
<dbReference type="EMBL" id="CM047587">
    <property type="protein sequence ID" value="KAI9906990.1"/>
    <property type="molecule type" value="Genomic_DNA"/>
</dbReference>
<evidence type="ECO:0000313" key="2">
    <source>
        <dbReference type="Proteomes" id="UP001163321"/>
    </source>
</evidence>
<reference evidence="1 2" key="1">
    <citation type="journal article" date="2022" name="bioRxiv">
        <title>The genome of the oomycete Peronosclerospora sorghi, a cosmopolitan pathogen of maize and sorghum, is inflated with dispersed pseudogenes.</title>
        <authorList>
            <person name="Fletcher K."/>
            <person name="Martin F."/>
            <person name="Isakeit T."/>
            <person name="Cavanaugh K."/>
            <person name="Magill C."/>
            <person name="Michelmore R."/>
        </authorList>
    </citation>
    <scope>NUCLEOTIDE SEQUENCE [LARGE SCALE GENOMIC DNA]</scope>
    <source>
        <strain evidence="1">P6</strain>
    </source>
</reference>